<dbReference type="InterPro" id="IPR045214">
    <property type="entry name" value="Surf1/Surf4"/>
</dbReference>
<dbReference type="PROSITE" id="PS50895">
    <property type="entry name" value="SURF1"/>
    <property type="match status" value="1"/>
</dbReference>
<evidence type="ECO:0000256" key="1">
    <source>
        <dbReference type="ARBA" id="ARBA00004370"/>
    </source>
</evidence>
<dbReference type="PANTHER" id="PTHR23427:SF2">
    <property type="entry name" value="SURFEIT LOCUS PROTEIN 1"/>
    <property type="match status" value="1"/>
</dbReference>
<evidence type="ECO:0000313" key="7">
    <source>
        <dbReference type="EMBL" id="SPF75571.1"/>
    </source>
</evidence>
<keyword evidence="4 6" id="KW-1133">Transmembrane helix</keyword>
<evidence type="ECO:0000256" key="2">
    <source>
        <dbReference type="ARBA" id="ARBA00007165"/>
    </source>
</evidence>
<protein>
    <recommendedName>
        <fullName evidence="6">SURF1-like protein</fullName>
    </recommendedName>
</protein>
<accession>A0A2R8AHN9</accession>
<dbReference type="CDD" id="cd06662">
    <property type="entry name" value="SURF1"/>
    <property type="match status" value="1"/>
</dbReference>
<reference evidence="7 8" key="1">
    <citation type="submission" date="2018-03" db="EMBL/GenBank/DDBJ databases">
        <authorList>
            <person name="Keele B.F."/>
        </authorList>
    </citation>
    <scope>NUCLEOTIDE SEQUENCE [LARGE SCALE GENOMIC DNA]</scope>
    <source>
        <strain evidence="7 8">CECT 8811</strain>
    </source>
</reference>
<proteinExistence type="inferred from homology"/>
<dbReference type="Pfam" id="PF02104">
    <property type="entry name" value="SURF1"/>
    <property type="match status" value="1"/>
</dbReference>
<feature type="transmembrane region" description="Helical" evidence="6">
    <location>
        <begin position="195"/>
        <end position="215"/>
    </location>
</feature>
<keyword evidence="8" id="KW-1185">Reference proteome</keyword>
<keyword evidence="6" id="KW-1003">Cell membrane</keyword>
<comment type="similarity">
    <text evidence="2 6">Belongs to the SURF1 family.</text>
</comment>
<evidence type="ECO:0000256" key="3">
    <source>
        <dbReference type="ARBA" id="ARBA00022692"/>
    </source>
</evidence>
<comment type="caution">
    <text evidence="6">Lacks conserved residue(s) required for the propagation of feature annotation.</text>
</comment>
<dbReference type="PANTHER" id="PTHR23427">
    <property type="entry name" value="SURFEIT LOCUS PROTEIN"/>
    <property type="match status" value="1"/>
</dbReference>
<organism evidence="7 8">
    <name type="scientific">Aliiroseovarius pelagivivens</name>
    <dbReference type="NCBI Taxonomy" id="1639690"/>
    <lineage>
        <taxon>Bacteria</taxon>
        <taxon>Pseudomonadati</taxon>
        <taxon>Pseudomonadota</taxon>
        <taxon>Alphaproteobacteria</taxon>
        <taxon>Rhodobacterales</taxon>
        <taxon>Paracoccaceae</taxon>
        <taxon>Aliiroseovarius</taxon>
    </lineage>
</organism>
<keyword evidence="3 6" id="KW-0812">Transmembrane</keyword>
<name>A0A2R8AHN9_9RHOB</name>
<dbReference type="OrthoDB" id="6079986at2"/>
<evidence type="ECO:0000256" key="5">
    <source>
        <dbReference type="ARBA" id="ARBA00023136"/>
    </source>
</evidence>
<gene>
    <name evidence="7" type="ORF">ALP8811_00564</name>
</gene>
<dbReference type="GO" id="GO:0005886">
    <property type="term" value="C:plasma membrane"/>
    <property type="evidence" value="ECO:0007669"/>
    <property type="project" value="UniProtKB-SubCell"/>
</dbReference>
<sequence length="222" mass="24648">MRQAITIILSLAVLTLFVGLGTWQVQRLQWKEGVLANIDARIAADPVSLPDTPDKAQDTYLPVIVSGSFGEGTLRVLVSTKQAGAGYRLISPFLTEQGAILIDRGFIRVADEMPPVPEGPVQIEGNLHWPADRLSSTPENDVAGNTWFARDLDQMAEVLGTQPIFIITRHMTPPEPRVLPLPVTSDGVPNRHLEYAGTWFLLALTWSMMTLTLLWRKKRRNT</sequence>
<evidence type="ECO:0000313" key="8">
    <source>
        <dbReference type="Proteomes" id="UP000244911"/>
    </source>
</evidence>
<evidence type="ECO:0000256" key="4">
    <source>
        <dbReference type="ARBA" id="ARBA00022989"/>
    </source>
</evidence>
<comment type="subcellular location">
    <subcellularLocation>
        <location evidence="6">Cell membrane</location>
        <topology evidence="6">Multi-pass membrane protein</topology>
    </subcellularLocation>
    <subcellularLocation>
        <location evidence="1">Membrane</location>
    </subcellularLocation>
</comment>
<dbReference type="AlphaFoldDB" id="A0A2R8AHN9"/>
<evidence type="ECO:0000256" key="6">
    <source>
        <dbReference type="RuleBase" id="RU363076"/>
    </source>
</evidence>
<dbReference type="Proteomes" id="UP000244911">
    <property type="component" value="Unassembled WGS sequence"/>
</dbReference>
<dbReference type="InterPro" id="IPR002994">
    <property type="entry name" value="Surf1/Shy1"/>
</dbReference>
<dbReference type="EMBL" id="OMOI01000001">
    <property type="protein sequence ID" value="SPF75571.1"/>
    <property type="molecule type" value="Genomic_DNA"/>
</dbReference>
<keyword evidence="5 6" id="KW-0472">Membrane</keyword>
<dbReference type="RefSeq" id="WP_108855655.1">
    <property type="nucleotide sequence ID" value="NZ_OMOI01000001.1"/>
</dbReference>